<reference evidence="10" key="1">
    <citation type="submission" date="2022-12" db="EMBL/GenBank/DDBJ databases">
        <authorList>
            <person name="Petersen C."/>
        </authorList>
    </citation>
    <scope>NUCLEOTIDE SEQUENCE</scope>
    <source>
        <strain evidence="10">IBT 29495</strain>
    </source>
</reference>
<dbReference type="InterPro" id="IPR001128">
    <property type="entry name" value="Cyt_P450"/>
</dbReference>
<sequence length="464" mass="52751">MLQFVQKSIQYMSVVAGTVPHLYHTFKGDHIEWVHCIHVTYGDVIRIAPDELSYATSKAWNGIYGHALVGRKATEKDARFYGSSFNGAPDIIRAEGPDHARFRRIFSHAFSDKALREQQPLIIHYADMLTSRLRTVVQANPDTKIDMVRMYNLATFDIMGDLTFGDTLNFLTESGNSDWVSFIFDNVKTNAIRRLAGYYPWTSVFLRALIPTSLVEASIAHYDKCKDRVDKRVSQKLTRPDIWGLVMAQTGKLRLTREEMYANSQIFMTAGTETTATALSGLTYQLLLSPDKLGKLTSEVRRTFKRDSDINIATLAGIKYLNACIEEGLRIYPPVPVGMPRVTPSDGLVVCGEHVPGNTAISVSQWATYRNPKNFTRPNEFLPERWTGDARFTSDNKSAFQPFSYGPRNCIGKNLAYHEMRLILAKVIYNFDLSLLPESVGWEKQRTFMLWEKNKLLVHLKPRN</sequence>
<dbReference type="PANTHER" id="PTHR24305:SF210">
    <property type="entry name" value="CYTOCHROME P450 MONOOXYGENASE ASQL-RELATED"/>
    <property type="match status" value="1"/>
</dbReference>
<evidence type="ECO:0000256" key="8">
    <source>
        <dbReference type="PIRSR" id="PIRSR602401-1"/>
    </source>
</evidence>
<dbReference type="PROSITE" id="PS00086">
    <property type="entry name" value="CYTOCHROME_P450"/>
    <property type="match status" value="1"/>
</dbReference>
<evidence type="ECO:0000256" key="2">
    <source>
        <dbReference type="ARBA" id="ARBA00010617"/>
    </source>
</evidence>
<name>A0A9W9XUL6_9EURO</name>
<dbReference type="Proteomes" id="UP001149954">
    <property type="component" value="Unassembled WGS sequence"/>
</dbReference>
<dbReference type="CDD" id="cd11058">
    <property type="entry name" value="CYP60B-like"/>
    <property type="match status" value="1"/>
</dbReference>
<dbReference type="Pfam" id="PF00067">
    <property type="entry name" value="p450"/>
    <property type="match status" value="1"/>
</dbReference>
<comment type="similarity">
    <text evidence="2 9">Belongs to the cytochrome P450 family.</text>
</comment>
<evidence type="ECO:0000256" key="9">
    <source>
        <dbReference type="RuleBase" id="RU000461"/>
    </source>
</evidence>
<dbReference type="PANTHER" id="PTHR24305">
    <property type="entry name" value="CYTOCHROME P450"/>
    <property type="match status" value="1"/>
</dbReference>
<feature type="binding site" description="axial binding residue" evidence="8">
    <location>
        <position position="410"/>
    </location>
    <ligand>
        <name>heme</name>
        <dbReference type="ChEBI" id="CHEBI:30413"/>
    </ligand>
    <ligandPart>
        <name>Fe</name>
        <dbReference type="ChEBI" id="CHEBI:18248"/>
    </ligandPart>
</feature>
<evidence type="ECO:0000256" key="6">
    <source>
        <dbReference type="ARBA" id="ARBA00023004"/>
    </source>
</evidence>
<keyword evidence="11" id="KW-1185">Reference proteome</keyword>
<reference evidence="10" key="2">
    <citation type="journal article" date="2023" name="IMA Fungus">
        <title>Comparative genomic study of the Penicillium genus elucidates a diverse pangenome and 15 lateral gene transfer events.</title>
        <authorList>
            <person name="Petersen C."/>
            <person name="Sorensen T."/>
            <person name="Nielsen M.R."/>
            <person name="Sondergaard T.E."/>
            <person name="Sorensen J.L."/>
            <person name="Fitzpatrick D.A."/>
            <person name="Frisvad J.C."/>
            <person name="Nielsen K.L."/>
        </authorList>
    </citation>
    <scope>NUCLEOTIDE SEQUENCE</scope>
    <source>
        <strain evidence="10">IBT 29495</strain>
    </source>
</reference>
<evidence type="ECO:0000256" key="1">
    <source>
        <dbReference type="ARBA" id="ARBA00001971"/>
    </source>
</evidence>
<gene>
    <name evidence="10" type="ORF">N7463_006539</name>
</gene>
<dbReference type="InterPro" id="IPR050121">
    <property type="entry name" value="Cytochrome_P450_monoxygenase"/>
</dbReference>
<dbReference type="GO" id="GO:0016705">
    <property type="term" value="F:oxidoreductase activity, acting on paired donors, with incorporation or reduction of molecular oxygen"/>
    <property type="evidence" value="ECO:0007669"/>
    <property type="project" value="InterPro"/>
</dbReference>
<dbReference type="GO" id="GO:0005506">
    <property type="term" value="F:iron ion binding"/>
    <property type="evidence" value="ECO:0007669"/>
    <property type="project" value="InterPro"/>
</dbReference>
<protein>
    <recommendedName>
        <fullName evidence="12">Cytochrome P450</fullName>
    </recommendedName>
</protein>
<evidence type="ECO:0000256" key="4">
    <source>
        <dbReference type="ARBA" id="ARBA00022723"/>
    </source>
</evidence>
<keyword evidence="7 9" id="KW-0503">Monooxygenase</keyword>
<evidence type="ECO:0000313" key="10">
    <source>
        <dbReference type="EMBL" id="KAJ5503665.1"/>
    </source>
</evidence>
<organism evidence="10 11">
    <name type="scientific">Penicillium fimorum</name>
    <dbReference type="NCBI Taxonomy" id="1882269"/>
    <lineage>
        <taxon>Eukaryota</taxon>
        <taxon>Fungi</taxon>
        <taxon>Dikarya</taxon>
        <taxon>Ascomycota</taxon>
        <taxon>Pezizomycotina</taxon>
        <taxon>Eurotiomycetes</taxon>
        <taxon>Eurotiomycetidae</taxon>
        <taxon>Eurotiales</taxon>
        <taxon>Aspergillaceae</taxon>
        <taxon>Penicillium</taxon>
    </lineage>
</organism>
<comment type="caution">
    <text evidence="10">The sequence shown here is derived from an EMBL/GenBank/DDBJ whole genome shotgun (WGS) entry which is preliminary data.</text>
</comment>
<keyword evidence="6 8" id="KW-0408">Iron</keyword>
<dbReference type="InterPro" id="IPR036396">
    <property type="entry name" value="Cyt_P450_sf"/>
</dbReference>
<dbReference type="PRINTS" id="PR00385">
    <property type="entry name" value="P450"/>
</dbReference>
<dbReference type="OrthoDB" id="1470350at2759"/>
<evidence type="ECO:0000256" key="3">
    <source>
        <dbReference type="ARBA" id="ARBA00022617"/>
    </source>
</evidence>
<dbReference type="SUPFAM" id="SSF48264">
    <property type="entry name" value="Cytochrome P450"/>
    <property type="match status" value="1"/>
</dbReference>
<dbReference type="InterPro" id="IPR002401">
    <property type="entry name" value="Cyt_P450_E_grp-I"/>
</dbReference>
<accession>A0A9W9XUL6</accession>
<dbReference type="InterPro" id="IPR017972">
    <property type="entry name" value="Cyt_P450_CS"/>
</dbReference>
<evidence type="ECO:0000313" key="11">
    <source>
        <dbReference type="Proteomes" id="UP001149954"/>
    </source>
</evidence>
<dbReference type="EMBL" id="JAPWDS010000003">
    <property type="protein sequence ID" value="KAJ5503665.1"/>
    <property type="molecule type" value="Genomic_DNA"/>
</dbReference>
<evidence type="ECO:0000256" key="5">
    <source>
        <dbReference type="ARBA" id="ARBA00023002"/>
    </source>
</evidence>
<keyword evidence="5 9" id="KW-0560">Oxidoreductase</keyword>
<evidence type="ECO:0000256" key="7">
    <source>
        <dbReference type="ARBA" id="ARBA00023033"/>
    </source>
</evidence>
<dbReference type="AlphaFoldDB" id="A0A9W9XUL6"/>
<dbReference type="PRINTS" id="PR00463">
    <property type="entry name" value="EP450I"/>
</dbReference>
<keyword evidence="3 8" id="KW-0349">Heme</keyword>
<comment type="cofactor">
    <cofactor evidence="1 8">
        <name>heme</name>
        <dbReference type="ChEBI" id="CHEBI:30413"/>
    </cofactor>
</comment>
<dbReference type="GO" id="GO:0004497">
    <property type="term" value="F:monooxygenase activity"/>
    <property type="evidence" value="ECO:0007669"/>
    <property type="project" value="UniProtKB-KW"/>
</dbReference>
<keyword evidence="4 8" id="KW-0479">Metal-binding</keyword>
<proteinExistence type="inferred from homology"/>
<dbReference type="GO" id="GO:0020037">
    <property type="term" value="F:heme binding"/>
    <property type="evidence" value="ECO:0007669"/>
    <property type="project" value="InterPro"/>
</dbReference>
<dbReference type="Gene3D" id="1.10.630.10">
    <property type="entry name" value="Cytochrome P450"/>
    <property type="match status" value="1"/>
</dbReference>
<dbReference type="GO" id="GO:0043386">
    <property type="term" value="P:mycotoxin biosynthetic process"/>
    <property type="evidence" value="ECO:0007669"/>
    <property type="project" value="UniProtKB-ARBA"/>
</dbReference>
<evidence type="ECO:0008006" key="12">
    <source>
        <dbReference type="Google" id="ProtNLM"/>
    </source>
</evidence>